<protein>
    <submittedName>
        <fullName evidence="1">Uncharacterized protein</fullName>
    </submittedName>
</protein>
<proteinExistence type="predicted"/>
<reference evidence="1 2" key="1">
    <citation type="submission" date="2014-04" db="EMBL/GenBank/DDBJ databases">
        <title>Evolutionary Origins and Diversification of the Mycorrhizal Mutualists.</title>
        <authorList>
            <consortium name="DOE Joint Genome Institute"/>
            <consortium name="Mycorrhizal Genomics Consortium"/>
            <person name="Kohler A."/>
            <person name="Kuo A."/>
            <person name="Nagy L.G."/>
            <person name="Floudas D."/>
            <person name="Copeland A."/>
            <person name="Barry K.W."/>
            <person name="Cichocki N."/>
            <person name="Veneault-Fourrey C."/>
            <person name="LaButti K."/>
            <person name="Lindquist E.A."/>
            <person name="Lipzen A."/>
            <person name="Lundell T."/>
            <person name="Morin E."/>
            <person name="Murat C."/>
            <person name="Riley R."/>
            <person name="Ohm R."/>
            <person name="Sun H."/>
            <person name="Tunlid A."/>
            <person name="Henrissat B."/>
            <person name="Grigoriev I.V."/>
            <person name="Hibbett D.S."/>
            <person name="Martin F."/>
        </authorList>
    </citation>
    <scope>NUCLEOTIDE SEQUENCE [LARGE SCALE GENOMIC DNA]</scope>
    <source>
        <strain evidence="1 2">Koide BX008</strain>
    </source>
</reference>
<evidence type="ECO:0000313" key="2">
    <source>
        <dbReference type="Proteomes" id="UP000054549"/>
    </source>
</evidence>
<dbReference type="HOGENOM" id="CLU_2454227_0_0_1"/>
<keyword evidence="2" id="KW-1185">Reference proteome</keyword>
<organism evidence="1 2">
    <name type="scientific">Amanita muscaria (strain Koide BX008)</name>
    <dbReference type="NCBI Taxonomy" id="946122"/>
    <lineage>
        <taxon>Eukaryota</taxon>
        <taxon>Fungi</taxon>
        <taxon>Dikarya</taxon>
        <taxon>Basidiomycota</taxon>
        <taxon>Agaricomycotina</taxon>
        <taxon>Agaricomycetes</taxon>
        <taxon>Agaricomycetidae</taxon>
        <taxon>Agaricales</taxon>
        <taxon>Pluteineae</taxon>
        <taxon>Amanitaceae</taxon>
        <taxon>Amanita</taxon>
    </lineage>
</organism>
<dbReference type="InParanoid" id="A0A0C2WL04"/>
<dbReference type="AlphaFoldDB" id="A0A0C2WL04"/>
<name>A0A0C2WL04_AMAMK</name>
<dbReference type="EMBL" id="KN818373">
    <property type="protein sequence ID" value="KIL57366.1"/>
    <property type="molecule type" value="Genomic_DNA"/>
</dbReference>
<gene>
    <name evidence="1" type="ORF">M378DRAFT_171876</name>
</gene>
<sequence>MCGRVTISRLNPFFDPKAGDHWTSFMDNPPIRDASIIVRSLRRLAGGSSFCGRERSKRRTKITDPHNKRNLKADMAIQTRAIARILIQT</sequence>
<accession>A0A0C2WL04</accession>
<evidence type="ECO:0000313" key="1">
    <source>
        <dbReference type="EMBL" id="KIL57366.1"/>
    </source>
</evidence>
<dbReference type="Proteomes" id="UP000054549">
    <property type="component" value="Unassembled WGS sequence"/>
</dbReference>